<reference evidence="1" key="1">
    <citation type="journal article" date="2014" name="Front. Microbiol.">
        <title>High frequency of phylogenetically diverse reductive dehalogenase-homologous genes in deep subseafloor sedimentary metagenomes.</title>
        <authorList>
            <person name="Kawai M."/>
            <person name="Futagami T."/>
            <person name="Toyoda A."/>
            <person name="Takaki Y."/>
            <person name="Nishi S."/>
            <person name="Hori S."/>
            <person name="Arai W."/>
            <person name="Tsubouchi T."/>
            <person name="Morono Y."/>
            <person name="Uchiyama I."/>
            <person name="Ito T."/>
            <person name="Fujiyama A."/>
            <person name="Inagaki F."/>
            <person name="Takami H."/>
        </authorList>
    </citation>
    <scope>NUCLEOTIDE SEQUENCE</scope>
    <source>
        <strain evidence="1">Expedition CK06-06</strain>
    </source>
</reference>
<dbReference type="AlphaFoldDB" id="X1J4L8"/>
<feature type="non-terminal residue" evidence="1">
    <location>
        <position position="1"/>
    </location>
</feature>
<evidence type="ECO:0008006" key="2">
    <source>
        <dbReference type="Google" id="ProtNLM"/>
    </source>
</evidence>
<comment type="caution">
    <text evidence="1">The sequence shown here is derived from an EMBL/GenBank/DDBJ whole genome shotgun (WGS) entry which is preliminary data.</text>
</comment>
<sequence length="243" mass="24891">GLLLTGLTLALIVSLAGSAQATLWTNANGTGIWNDALNWDPVLPHQASPDGAVVIQSTPGPILQAAGETWSLVLVGTSSDLTIDGGVLTTKYDVSVGDQVLDAGTITVNSGTFNCGYNMHIGHLGTGALNMTGGDFTIALGFYVATRAGSTGHVQLDGGTITTPAFEIGEYLGTPGGVATMDITGDGTLIIDGDARIVVQGYIDDYLITAYGGTGTVLLDYNTTNPGKTTLKAIGYRLNMIPP</sequence>
<proteinExistence type="predicted"/>
<dbReference type="EMBL" id="BARU01038908">
    <property type="protein sequence ID" value="GAH88922.1"/>
    <property type="molecule type" value="Genomic_DNA"/>
</dbReference>
<gene>
    <name evidence="1" type="ORF">S03H2_60386</name>
</gene>
<name>X1J4L8_9ZZZZ</name>
<protein>
    <recommendedName>
        <fullName evidence="2">G8 domain-containing protein</fullName>
    </recommendedName>
</protein>
<feature type="non-terminal residue" evidence="1">
    <location>
        <position position="243"/>
    </location>
</feature>
<evidence type="ECO:0000313" key="1">
    <source>
        <dbReference type="EMBL" id="GAH88922.1"/>
    </source>
</evidence>
<accession>X1J4L8</accession>
<organism evidence="1">
    <name type="scientific">marine sediment metagenome</name>
    <dbReference type="NCBI Taxonomy" id="412755"/>
    <lineage>
        <taxon>unclassified sequences</taxon>
        <taxon>metagenomes</taxon>
        <taxon>ecological metagenomes</taxon>
    </lineage>
</organism>